<keyword evidence="3" id="KW-0677">Repeat</keyword>
<dbReference type="PROSITE" id="PS00198">
    <property type="entry name" value="4FE4S_FER_1"/>
    <property type="match status" value="1"/>
</dbReference>
<feature type="domain" description="4Fe-4S ferredoxin-type" evidence="6">
    <location>
        <begin position="80"/>
        <end position="109"/>
    </location>
</feature>
<comment type="caution">
    <text evidence="7">The sequence shown here is derived from an EMBL/GenBank/DDBJ whole genome shotgun (WGS) entry which is preliminary data.</text>
</comment>
<dbReference type="AlphaFoldDB" id="A0A2N3PPQ3"/>
<feature type="domain" description="4Fe-4S ferredoxin-type" evidence="6">
    <location>
        <begin position="3"/>
        <end position="22"/>
    </location>
</feature>
<keyword evidence="8" id="KW-1185">Reference proteome</keyword>
<dbReference type="PANTHER" id="PTHR42859:SF17">
    <property type="entry name" value="ELECTRON TRANSPORT PROTEIN HYDN-RELATED"/>
    <property type="match status" value="1"/>
</dbReference>
<dbReference type="InterPro" id="IPR017900">
    <property type="entry name" value="4Fe4S_Fe_S_CS"/>
</dbReference>
<dbReference type="PANTHER" id="PTHR42859">
    <property type="entry name" value="OXIDOREDUCTASE"/>
    <property type="match status" value="1"/>
</dbReference>
<dbReference type="RefSeq" id="WP_101252815.1">
    <property type="nucleotide sequence ID" value="NZ_PIUM01000033.1"/>
</dbReference>
<dbReference type="CDD" id="cd10554">
    <property type="entry name" value="HycB_like"/>
    <property type="match status" value="1"/>
</dbReference>
<dbReference type="Proteomes" id="UP000233293">
    <property type="component" value="Unassembled WGS sequence"/>
</dbReference>
<dbReference type="Gene3D" id="3.30.70.20">
    <property type="match status" value="2"/>
</dbReference>
<protein>
    <submittedName>
        <fullName evidence="7">Effector protein</fullName>
    </submittedName>
</protein>
<organism evidence="7 8">
    <name type="scientific">Telmatospirillum siberiense</name>
    <dbReference type="NCBI Taxonomy" id="382514"/>
    <lineage>
        <taxon>Bacteria</taxon>
        <taxon>Pseudomonadati</taxon>
        <taxon>Pseudomonadota</taxon>
        <taxon>Alphaproteobacteria</taxon>
        <taxon>Rhodospirillales</taxon>
        <taxon>Rhodospirillaceae</taxon>
        <taxon>Telmatospirillum</taxon>
    </lineage>
</organism>
<dbReference type="GO" id="GO:0051539">
    <property type="term" value="F:4 iron, 4 sulfur cluster binding"/>
    <property type="evidence" value="ECO:0007669"/>
    <property type="project" value="UniProtKB-KW"/>
</dbReference>
<dbReference type="OrthoDB" id="9779457at2"/>
<accession>A0A2N3PPQ3</accession>
<evidence type="ECO:0000256" key="5">
    <source>
        <dbReference type="ARBA" id="ARBA00023014"/>
    </source>
</evidence>
<evidence type="ECO:0000256" key="1">
    <source>
        <dbReference type="ARBA" id="ARBA00022485"/>
    </source>
</evidence>
<dbReference type="PROSITE" id="PS51379">
    <property type="entry name" value="4FE4S_FER_2"/>
    <property type="match status" value="3"/>
</dbReference>
<sequence length="182" mass="19131">MNRFVAATPSKCIGCRTCEVACVLAHAGDASVERLSGLTFMPRLTVVKTRTVSTTVTCHHCEDAPCVNACPSAAISYRDNSVQVDQERCLGCKTCMIACPFGAMNVITVPATRQFAGVTLAAGVKAQAHKCDLCIGRDGGPACVSVCPTKALQAVGRAEMDQTLRLRQERAVDSLVGNALAV</sequence>
<evidence type="ECO:0000259" key="6">
    <source>
        <dbReference type="PROSITE" id="PS51379"/>
    </source>
</evidence>
<name>A0A2N3PPQ3_9PROT</name>
<dbReference type="InterPro" id="IPR017896">
    <property type="entry name" value="4Fe4S_Fe-S-bd"/>
</dbReference>
<keyword evidence="1" id="KW-0004">4Fe-4S</keyword>
<dbReference type="Pfam" id="PF12838">
    <property type="entry name" value="Fer4_7"/>
    <property type="match status" value="1"/>
</dbReference>
<feature type="domain" description="4Fe-4S ferredoxin-type" evidence="6">
    <location>
        <begin position="124"/>
        <end position="157"/>
    </location>
</feature>
<evidence type="ECO:0000313" key="7">
    <source>
        <dbReference type="EMBL" id="PKU22368.1"/>
    </source>
</evidence>
<dbReference type="SUPFAM" id="SSF54862">
    <property type="entry name" value="4Fe-4S ferredoxins"/>
    <property type="match status" value="1"/>
</dbReference>
<evidence type="ECO:0000256" key="2">
    <source>
        <dbReference type="ARBA" id="ARBA00022723"/>
    </source>
</evidence>
<dbReference type="Pfam" id="PF12800">
    <property type="entry name" value="Fer4_4"/>
    <property type="match status" value="1"/>
</dbReference>
<dbReference type="EMBL" id="PIUM01000033">
    <property type="protein sequence ID" value="PKU22368.1"/>
    <property type="molecule type" value="Genomic_DNA"/>
</dbReference>
<keyword evidence="5" id="KW-0411">Iron-sulfur</keyword>
<keyword evidence="4" id="KW-0408">Iron</keyword>
<evidence type="ECO:0000256" key="4">
    <source>
        <dbReference type="ARBA" id="ARBA00023004"/>
    </source>
</evidence>
<dbReference type="InterPro" id="IPR050294">
    <property type="entry name" value="RnfB_subfamily"/>
</dbReference>
<proteinExistence type="predicted"/>
<reference evidence="8" key="1">
    <citation type="submission" date="2017-12" db="EMBL/GenBank/DDBJ databases">
        <title>Draft genome sequence of Telmatospirillum siberiense 26-4b1T, an acidotolerant peatland alphaproteobacterium potentially involved in sulfur cycling.</title>
        <authorList>
            <person name="Hausmann B."/>
            <person name="Pjevac P."/>
            <person name="Schreck K."/>
            <person name="Herbold C.W."/>
            <person name="Daims H."/>
            <person name="Wagner M."/>
            <person name="Pester M."/>
            <person name="Loy A."/>
        </authorList>
    </citation>
    <scope>NUCLEOTIDE SEQUENCE [LARGE SCALE GENOMIC DNA]</scope>
    <source>
        <strain evidence="8">26-4b1</strain>
    </source>
</reference>
<evidence type="ECO:0000256" key="3">
    <source>
        <dbReference type="ARBA" id="ARBA00022737"/>
    </source>
</evidence>
<keyword evidence="2" id="KW-0479">Metal-binding</keyword>
<evidence type="ECO:0000313" key="8">
    <source>
        <dbReference type="Proteomes" id="UP000233293"/>
    </source>
</evidence>
<gene>
    <name evidence="7" type="ORF">CWS72_22090</name>
</gene>
<dbReference type="GO" id="GO:0046872">
    <property type="term" value="F:metal ion binding"/>
    <property type="evidence" value="ECO:0007669"/>
    <property type="project" value="UniProtKB-KW"/>
</dbReference>